<accession>A0AAJ6ALH4</accession>
<keyword evidence="2" id="KW-1133">Transmembrane helix</keyword>
<feature type="transmembrane region" description="Helical" evidence="2">
    <location>
        <begin position="29"/>
        <end position="53"/>
    </location>
</feature>
<feature type="compositionally biased region" description="Basic and acidic residues" evidence="1">
    <location>
        <begin position="93"/>
        <end position="108"/>
    </location>
</feature>
<proteinExistence type="predicted"/>
<evidence type="ECO:0000313" key="3">
    <source>
        <dbReference type="EMBL" id="WGH93053.1"/>
    </source>
</evidence>
<dbReference type="RefSeq" id="WP_279674822.1">
    <property type="nucleotide sequence ID" value="NZ_CP122566.1"/>
</dbReference>
<dbReference type="InterPro" id="IPR025323">
    <property type="entry name" value="DUF4229"/>
</dbReference>
<reference evidence="3 4" key="1">
    <citation type="submission" date="2023-03" db="EMBL/GenBank/DDBJ databases">
        <title>Complete genome sequences of several Auritidibacter ignavus strains isolated from ear infections.</title>
        <authorList>
            <person name="Baehr T."/>
            <person name="Baumhoegger A.M."/>
        </authorList>
    </citation>
    <scope>NUCLEOTIDE SEQUENCE [LARGE SCALE GENOMIC DNA]</scope>
    <source>
        <strain evidence="3 4">BABAE-6</strain>
    </source>
</reference>
<evidence type="ECO:0000256" key="1">
    <source>
        <dbReference type="SAM" id="MobiDB-lite"/>
    </source>
</evidence>
<keyword evidence="2" id="KW-0472">Membrane</keyword>
<dbReference type="Pfam" id="PF14012">
    <property type="entry name" value="DUF4229"/>
    <property type="match status" value="1"/>
</dbReference>
<name>A0AAJ6ALH4_9MICC</name>
<dbReference type="AlphaFoldDB" id="A0AAJ6ALH4"/>
<evidence type="ECO:0000256" key="2">
    <source>
        <dbReference type="SAM" id="Phobius"/>
    </source>
</evidence>
<protein>
    <submittedName>
        <fullName evidence="3">DUF4229 domain-containing protein</fullName>
    </submittedName>
</protein>
<keyword evidence="2" id="KW-0812">Transmembrane</keyword>
<sequence>MKFLVYGGLRLLLFGLAFAITAYVTSSWPLAASWIFATVIGLIVSFAVGYLLLDRLRNAAGQNLADIFSPNRKENGVQELKDAEAEDSFTAGRFHDAQQQRGEAEAEAQRAATELDAQRSEKR</sequence>
<dbReference type="Proteomes" id="UP001224674">
    <property type="component" value="Chromosome"/>
</dbReference>
<dbReference type="EMBL" id="CP122566">
    <property type="protein sequence ID" value="WGH93053.1"/>
    <property type="molecule type" value="Genomic_DNA"/>
</dbReference>
<keyword evidence="4" id="KW-1185">Reference proteome</keyword>
<feature type="region of interest" description="Disordered" evidence="1">
    <location>
        <begin position="92"/>
        <end position="123"/>
    </location>
</feature>
<gene>
    <name evidence="3" type="ORF">QDX21_12295</name>
</gene>
<evidence type="ECO:0000313" key="4">
    <source>
        <dbReference type="Proteomes" id="UP001224674"/>
    </source>
</evidence>
<organism evidence="3 4">
    <name type="scientific">Auritidibacter ignavus</name>
    <dbReference type="NCBI Taxonomy" id="678932"/>
    <lineage>
        <taxon>Bacteria</taxon>
        <taxon>Bacillati</taxon>
        <taxon>Actinomycetota</taxon>
        <taxon>Actinomycetes</taxon>
        <taxon>Micrococcales</taxon>
        <taxon>Micrococcaceae</taxon>
        <taxon>Auritidibacter</taxon>
    </lineage>
</organism>